<dbReference type="PANTHER" id="PTHR21060:SF15">
    <property type="entry name" value="ACETATE KINASE-RELATED"/>
    <property type="match status" value="1"/>
</dbReference>
<dbReference type="EMBL" id="BAAAJE010000004">
    <property type="protein sequence ID" value="GAA1133224.1"/>
    <property type="molecule type" value="Genomic_DNA"/>
</dbReference>
<gene>
    <name evidence="6" type="primary">ackA</name>
    <name evidence="8" type="ORF">GCM10009606_11670</name>
</gene>
<keyword evidence="5 6" id="KW-0067">ATP-binding</keyword>
<evidence type="ECO:0000256" key="3">
    <source>
        <dbReference type="ARBA" id="ARBA00022741"/>
    </source>
</evidence>
<dbReference type="EC" id="2.7.2.1" evidence="6"/>
<keyword evidence="6" id="KW-0479">Metal-binding</keyword>
<evidence type="ECO:0000313" key="8">
    <source>
        <dbReference type="EMBL" id="GAA1133224.1"/>
    </source>
</evidence>
<dbReference type="InterPro" id="IPR000890">
    <property type="entry name" value="Aliphatic_acid_kin_short-chain"/>
</dbReference>
<keyword evidence="2 6" id="KW-0808">Transferase</keyword>
<keyword evidence="4 6" id="KW-0418">Kinase</keyword>
<dbReference type="RefSeq" id="WP_343906502.1">
    <property type="nucleotide sequence ID" value="NZ_BAAAJE010000004.1"/>
</dbReference>
<dbReference type="InterPro" id="IPR004372">
    <property type="entry name" value="Ac/propionate_kinase"/>
</dbReference>
<sequence>MRVLIVNPGSDNLKTSLLDDGRAVDDDGGPYDAIGVRFVHGGPDHTAPVRVDDAVLAALEEVSGLAPLHNPPAQRAARELAADHPGVPVVACFDTTFHATIPAAASTYALPRAWNERWRLRRYGFHGLSHAWAARRAAELVGRPVAELRMVTCHLGGGASLCAVRAGRSVDTTMGFTPLEGLVMQTRSGSVDPGLMLHLLRSEGVTADELYDVLDRESGLKGLSGTSGDFQEVRRARAAGDPAADLAFDVYVHRLVREAGAMAAAAGGLDVLVFTGGIGEHAPELRTAVAAGLAHLGVRLDEERNLAAAGDAAIGDGVVVVTAREDLEIERQVRSVLTRH</sequence>
<feature type="site" description="Transition state stabilizer" evidence="6">
    <location>
        <position position="187"/>
    </location>
</feature>
<comment type="similarity">
    <text evidence="1 6 7">Belongs to the acetokinase family.</text>
</comment>
<comment type="caution">
    <text evidence="8">The sequence shown here is derived from an EMBL/GenBank/DDBJ whole genome shotgun (WGS) entry which is preliminary data.</text>
</comment>
<organism evidence="8 9">
    <name type="scientific">Nocardioides aquiterrae</name>
    <dbReference type="NCBI Taxonomy" id="203799"/>
    <lineage>
        <taxon>Bacteria</taxon>
        <taxon>Bacillati</taxon>
        <taxon>Actinomycetota</taxon>
        <taxon>Actinomycetes</taxon>
        <taxon>Propionibacteriales</taxon>
        <taxon>Nocardioidaceae</taxon>
        <taxon>Nocardioides</taxon>
    </lineage>
</organism>
<dbReference type="HAMAP" id="MF_00020">
    <property type="entry name" value="Acetate_kinase"/>
    <property type="match status" value="1"/>
</dbReference>
<feature type="binding site" evidence="6">
    <location>
        <position position="325"/>
    </location>
    <ligand>
        <name>Mg(2+)</name>
        <dbReference type="ChEBI" id="CHEBI:18420"/>
    </ligand>
</feature>
<feature type="binding site" evidence="6">
    <location>
        <position position="37"/>
    </location>
    <ligand>
        <name>substrate</name>
    </ligand>
</feature>
<evidence type="ECO:0000256" key="7">
    <source>
        <dbReference type="RuleBase" id="RU003835"/>
    </source>
</evidence>
<dbReference type="GO" id="GO:0016301">
    <property type="term" value="F:kinase activity"/>
    <property type="evidence" value="ECO:0007669"/>
    <property type="project" value="UniProtKB-KW"/>
</dbReference>
<keyword evidence="9" id="KW-1185">Reference proteome</keyword>
<evidence type="ECO:0000256" key="4">
    <source>
        <dbReference type="ARBA" id="ARBA00022777"/>
    </source>
</evidence>
<keyword evidence="3 6" id="KW-0547">Nucleotide-binding</keyword>
<feature type="binding site" evidence="6">
    <location>
        <begin position="277"/>
        <end position="281"/>
    </location>
    <ligand>
        <name>ATP</name>
        <dbReference type="ChEBI" id="CHEBI:30616"/>
    </ligand>
</feature>
<feature type="active site" description="Proton donor/acceptor" evidence="6">
    <location>
        <position position="94"/>
    </location>
</feature>
<comment type="subcellular location">
    <subcellularLocation>
        <location evidence="6">Cytoplasm</location>
    </subcellularLocation>
</comment>
<keyword evidence="6" id="KW-0460">Magnesium</keyword>
<comment type="subunit">
    <text evidence="6">Homodimer.</text>
</comment>
<feature type="binding site" evidence="6">
    <location>
        <begin position="154"/>
        <end position="158"/>
    </location>
    <ligand>
        <name>ATP</name>
        <dbReference type="ChEBI" id="CHEBI:30616"/>
    </ligand>
</feature>
<comment type="catalytic activity">
    <reaction evidence="6">
        <text>acetate + ATP = acetyl phosphate + ADP</text>
        <dbReference type="Rhea" id="RHEA:11352"/>
        <dbReference type="ChEBI" id="CHEBI:22191"/>
        <dbReference type="ChEBI" id="CHEBI:30089"/>
        <dbReference type="ChEBI" id="CHEBI:30616"/>
        <dbReference type="ChEBI" id="CHEBI:456216"/>
        <dbReference type="EC" id="2.7.2.1"/>
    </reaction>
</comment>
<dbReference type="InterPro" id="IPR023865">
    <property type="entry name" value="Aliphatic_acid_kinase_CS"/>
</dbReference>
<feature type="site" description="Transition state stabilizer" evidence="6">
    <location>
        <position position="126"/>
    </location>
</feature>
<comment type="caution">
    <text evidence="6">Lacks conserved residue(s) required for the propagation of feature annotation.</text>
</comment>
<comment type="function">
    <text evidence="6">Catalyzes the formation of acetyl phosphate from acetate and ATP. Can also catalyze the reverse reaction.</text>
</comment>
<dbReference type="PROSITE" id="PS01076">
    <property type="entry name" value="ACETATE_KINASE_2"/>
    <property type="match status" value="1"/>
</dbReference>
<evidence type="ECO:0000256" key="6">
    <source>
        <dbReference type="HAMAP-Rule" id="MF_00020"/>
    </source>
</evidence>
<dbReference type="InterPro" id="IPR043129">
    <property type="entry name" value="ATPase_NBD"/>
</dbReference>
<evidence type="ECO:0000256" key="5">
    <source>
        <dbReference type="ARBA" id="ARBA00022840"/>
    </source>
</evidence>
<name>A0ABP4EWG7_9ACTN</name>
<dbReference type="NCBIfam" id="TIGR00016">
    <property type="entry name" value="ackA"/>
    <property type="match status" value="1"/>
</dbReference>
<evidence type="ECO:0000256" key="2">
    <source>
        <dbReference type="ARBA" id="ARBA00022679"/>
    </source>
</evidence>
<comment type="pathway">
    <text evidence="6">Metabolic intermediate biosynthesis; acetyl-CoA biosynthesis; acetyl-CoA from acetate: step 1/2.</text>
</comment>
<dbReference type="PRINTS" id="PR00471">
    <property type="entry name" value="ACETATEKNASE"/>
</dbReference>
<evidence type="ECO:0000256" key="1">
    <source>
        <dbReference type="ARBA" id="ARBA00008748"/>
    </source>
</evidence>
<accession>A0ABP4EWG7</accession>
<dbReference type="PANTHER" id="PTHR21060">
    <property type="entry name" value="ACETATE KINASE"/>
    <property type="match status" value="1"/>
</dbReference>
<protein>
    <recommendedName>
        <fullName evidence="6">Acetate kinase</fullName>
        <ecNumber evidence="6">2.7.2.1</ecNumber>
    </recommendedName>
    <alternativeName>
        <fullName evidence="6">Acetokinase</fullName>
    </alternativeName>
</protein>
<comment type="cofactor">
    <cofactor evidence="6">
        <name>Mg(2+)</name>
        <dbReference type="ChEBI" id="CHEBI:18420"/>
    </cofactor>
    <cofactor evidence="6">
        <name>Mn(2+)</name>
        <dbReference type="ChEBI" id="CHEBI:29035"/>
    </cofactor>
    <text evidence="6">Mg(2+). Can also accept Mn(2+).</text>
</comment>
<dbReference type="SUPFAM" id="SSF53067">
    <property type="entry name" value="Actin-like ATPase domain"/>
    <property type="match status" value="2"/>
</dbReference>
<dbReference type="Gene3D" id="3.30.420.40">
    <property type="match status" value="2"/>
</dbReference>
<dbReference type="Pfam" id="PF00871">
    <property type="entry name" value="Acetate_kinase"/>
    <property type="match status" value="1"/>
</dbReference>
<proteinExistence type="inferred from homology"/>
<keyword evidence="6" id="KW-0963">Cytoplasm</keyword>
<dbReference type="Proteomes" id="UP001499979">
    <property type="component" value="Unassembled WGS sequence"/>
</dbReference>
<evidence type="ECO:0000313" key="9">
    <source>
        <dbReference type="Proteomes" id="UP001499979"/>
    </source>
</evidence>
<reference evidence="9" key="1">
    <citation type="journal article" date="2019" name="Int. J. Syst. Evol. Microbiol.">
        <title>The Global Catalogue of Microorganisms (GCM) 10K type strain sequencing project: providing services to taxonomists for standard genome sequencing and annotation.</title>
        <authorList>
            <consortium name="The Broad Institute Genomics Platform"/>
            <consortium name="The Broad Institute Genome Sequencing Center for Infectious Disease"/>
            <person name="Wu L."/>
            <person name="Ma J."/>
        </authorList>
    </citation>
    <scope>NUCLEOTIDE SEQUENCE [LARGE SCALE GENOMIC DNA]</scope>
    <source>
        <strain evidence="9">JCM 11813</strain>
    </source>
</reference>